<comment type="caution">
    <text evidence="1">The sequence shown here is derived from an EMBL/GenBank/DDBJ whole genome shotgun (WGS) entry which is preliminary data.</text>
</comment>
<evidence type="ECO:0000313" key="2">
    <source>
        <dbReference type="Proteomes" id="UP001055072"/>
    </source>
</evidence>
<dbReference type="EMBL" id="MU274901">
    <property type="protein sequence ID" value="KAI0093756.1"/>
    <property type="molecule type" value="Genomic_DNA"/>
</dbReference>
<dbReference type="Proteomes" id="UP001055072">
    <property type="component" value="Unassembled WGS sequence"/>
</dbReference>
<reference evidence="1" key="1">
    <citation type="journal article" date="2021" name="Environ. Microbiol.">
        <title>Gene family expansions and transcriptome signatures uncover fungal adaptations to wood decay.</title>
        <authorList>
            <person name="Hage H."/>
            <person name="Miyauchi S."/>
            <person name="Viragh M."/>
            <person name="Drula E."/>
            <person name="Min B."/>
            <person name="Chaduli D."/>
            <person name="Navarro D."/>
            <person name="Favel A."/>
            <person name="Norest M."/>
            <person name="Lesage-Meessen L."/>
            <person name="Balint B."/>
            <person name="Merenyi Z."/>
            <person name="de Eugenio L."/>
            <person name="Morin E."/>
            <person name="Martinez A.T."/>
            <person name="Baldrian P."/>
            <person name="Stursova M."/>
            <person name="Martinez M.J."/>
            <person name="Novotny C."/>
            <person name="Magnuson J.K."/>
            <person name="Spatafora J.W."/>
            <person name="Maurice S."/>
            <person name="Pangilinan J."/>
            <person name="Andreopoulos W."/>
            <person name="LaButti K."/>
            <person name="Hundley H."/>
            <person name="Na H."/>
            <person name="Kuo A."/>
            <person name="Barry K."/>
            <person name="Lipzen A."/>
            <person name="Henrissat B."/>
            <person name="Riley R."/>
            <person name="Ahrendt S."/>
            <person name="Nagy L.G."/>
            <person name="Grigoriev I.V."/>
            <person name="Martin F."/>
            <person name="Rosso M.N."/>
        </authorList>
    </citation>
    <scope>NUCLEOTIDE SEQUENCE</scope>
    <source>
        <strain evidence="1">CBS 384.51</strain>
    </source>
</reference>
<name>A0ACB8UHK0_9APHY</name>
<protein>
    <submittedName>
        <fullName evidence="1">Uncharacterized protein</fullName>
    </submittedName>
</protein>
<sequence>MATKLSFSLLSAVLIAPAVLGASLWIPGFDPQPVTVISELGVGSAGETTYLIAPGVSSGSFGDSGFFGQATLISGPKTAEIIYDQPSLSIALNEKCSINGNVADCTLSASINGEATAGPVQETVSPFEVQGNIDAGSPVSAATPTASGASNTAASTPTSKASAGSGASNGPAATGSNSSSSPSPSASAQGNGALTTVVRPFMTAFVGIVLVFTTLVAL</sequence>
<accession>A0ACB8UHK0</accession>
<proteinExistence type="predicted"/>
<gene>
    <name evidence="1" type="ORF">BDY19DRAFT_918736</name>
</gene>
<evidence type="ECO:0000313" key="1">
    <source>
        <dbReference type="EMBL" id="KAI0093756.1"/>
    </source>
</evidence>
<organism evidence="1 2">
    <name type="scientific">Irpex rosettiformis</name>
    <dbReference type="NCBI Taxonomy" id="378272"/>
    <lineage>
        <taxon>Eukaryota</taxon>
        <taxon>Fungi</taxon>
        <taxon>Dikarya</taxon>
        <taxon>Basidiomycota</taxon>
        <taxon>Agaricomycotina</taxon>
        <taxon>Agaricomycetes</taxon>
        <taxon>Polyporales</taxon>
        <taxon>Irpicaceae</taxon>
        <taxon>Irpex</taxon>
    </lineage>
</organism>
<keyword evidence="2" id="KW-1185">Reference proteome</keyword>